<organism evidence="1 2">
    <name type="scientific">Lepeophtheirus salmonis</name>
    <name type="common">Salmon louse</name>
    <name type="synonym">Caligus salmonis</name>
    <dbReference type="NCBI Taxonomy" id="72036"/>
    <lineage>
        <taxon>Eukaryota</taxon>
        <taxon>Metazoa</taxon>
        <taxon>Ecdysozoa</taxon>
        <taxon>Arthropoda</taxon>
        <taxon>Crustacea</taxon>
        <taxon>Multicrustacea</taxon>
        <taxon>Hexanauplia</taxon>
        <taxon>Copepoda</taxon>
        <taxon>Siphonostomatoida</taxon>
        <taxon>Caligidae</taxon>
        <taxon>Lepeophtheirus</taxon>
    </lineage>
</organism>
<evidence type="ECO:0000313" key="1">
    <source>
        <dbReference type="EMBL" id="CAF3024693.1"/>
    </source>
</evidence>
<dbReference type="EMBL" id="HG994587">
    <property type="protein sequence ID" value="CAF3024693.1"/>
    <property type="molecule type" value="Genomic_DNA"/>
</dbReference>
<dbReference type="Proteomes" id="UP000675881">
    <property type="component" value="Chromosome 8"/>
</dbReference>
<gene>
    <name evidence="1" type="ORF">LSAA_13712</name>
</gene>
<proteinExistence type="predicted"/>
<accession>A0A7R8DAA3</accession>
<name>A0A7R8DAA3_LEPSM</name>
<reference evidence="1" key="1">
    <citation type="submission" date="2021-02" db="EMBL/GenBank/DDBJ databases">
        <authorList>
            <person name="Bekaert M."/>
        </authorList>
    </citation>
    <scope>NUCLEOTIDE SEQUENCE</scope>
    <source>
        <strain evidence="1">IoA-00</strain>
    </source>
</reference>
<dbReference type="AlphaFoldDB" id="A0A7R8DAA3"/>
<evidence type="ECO:0000313" key="2">
    <source>
        <dbReference type="Proteomes" id="UP000675881"/>
    </source>
</evidence>
<protein>
    <submittedName>
        <fullName evidence="1">(salmon louse) hypothetical protein</fullName>
    </submittedName>
</protein>
<keyword evidence="2" id="KW-1185">Reference proteome</keyword>
<sequence length="129" mass="15064">MQNSFIELNIKSSVKVYLSTISETSMAPINHINFQKKLECLYHLDSDIQSTIVPLDIPQFTLRRQEESGDWDGKSNEMYSWISPVEFDNFAPIHKSSKVCSHHNQRNTISLGNLLTFSRRIKRRKKEIH</sequence>